<keyword evidence="5" id="KW-0732">Signal</keyword>
<protein>
    <recommendedName>
        <fullName evidence="10">CBM6 domain-containing protein</fullName>
    </recommendedName>
</protein>
<dbReference type="Pfam" id="PF00553">
    <property type="entry name" value="CBM_2"/>
    <property type="match status" value="1"/>
</dbReference>
<dbReference type="SUPFAM" id="SSF51445">
    <property type="entry name" value="(Trans)glycosidases"/>
    <property type="match status" value="1"/>
</dbReference>
<dbReference type="InterPro" id="IPR001919">
    <property type="entry name" value="CBD2"/>
</dbReference>
<feature type="region of interest" description="Disordered" evidence="4">
    <location>
        <begin position="134"/>
        <end position="171"/>
    </location>
</feature>
<dbReference type="PROSITE" id="PS00561">
    <property type="entry name" value="CBM2_A"/>
    <property type="match status" value="1"/>
</dbReference>
<keyword evidence="2" id="KW-0326">Glycosidase</keyword>
<evidence type="ECO:0000256" key="4">
    <source>
        <dbReference type="SAM" id="MobiDB-lite"/>
    </source>
</evidence>
<dbReference type="GO" id="GO:0000272">
    <property type="term" value="P:polysaccharide catabolic process"/>
    <property type="evidence" value="ECO:0007669"/>
    <property type="project" value="UniProtKB-KW"/>
</dbReference>
<feature type="signal peptide" evidence="5">
    <location>
        <begin position="1"/>
        <end position="28"/>
    </location>
</feature>
<dbReference type="PROSITE" id="PS51175">
    <property type="entry name" value="CBM6"/>
    <property type="match status" value="1"/>
</dbReference>
<dbReference type="Proteomes" id="UP000482960">
    <property type="component" value="Unassembled WGS sequence"/>
</dbReference>
<keyword evidence="3" id="KW-0624">Polysaccharide degradation</keyword>
<dbReference type="Gene3D" id="2.60.40.290">
    <property type="match status" value="1"/>
</dbReference>
<keyword evidence="3" id="KW-0119">Carbohydrate metabolism</keyword>
<comment type="caution">
    <text evidence="8">The sequence shown here is derived from an EMBL/GenBank/DDBJ whole genome shotgun (WGS) entry which is preliminary data.</text>
</comment>
<evidence type="ECO:0000256" key="2">
    <source>
        <dbReference type="ARBA" id="ARBA00023295"/>
    </source>
</evidence>
<dbReference type="RefSeq" id="WP_178132666.1">
    <property type="nucleotide sequence ID" value="NZ_BAABJB010000011.1"/>
</dbReference>
<evidence type="ECO:0000313" key="8">
    <source>
        <dbReference type="EMBL" id="GFJ92569.1"/>
    </source>
</evidence>
<feature type="domain" description="CBM2" evidence="6">
    <location>
        <begin position="25"/>
        <end position="135"/>
    </location>
</feature>
<feature type="chain" id="PRO_5028893598" description="CBM6 domain-containing protein" evidence="5">
    <location>
        <begin position="29"/>
        <end position="709"/>
    </location>
</feature>
<reference evidence="8 9" key="1">
    <citation type="submission" date="2020-03" db="EMBL/GenBank/DDBJ databases">
        <title>Whole genome shotgun sequence of Phytohabitans rumicis NBRC 108638.</title>
        <authorList>
            <person name="Komaki H."/>
            <person name="Tamura T."/>
        </authorList>
    </citation>
    <scope>NUCLEOTIDE SEQUENCE [LARGE SCALE GENOMIC DNA]</scope>
    <source>
        <strain evidence="8 9">NBRC 108638</strain>
    </source>
</reference>
<dbReference type="Pfam" id="PF03422">
    <property type="entry name" value="CBM_6"/>
    <property type="match status" value="1"/>
</dbReference>
<dbReference type="AlphaFoldDB" id="A0A6V8LDA4"/>
<evidence type="ECO:0000256" key="5">
    <source>
        <dbReference type="SAM" id="SignalP"/>
    </source>
</evidence>
<evidence type="ECO:0000256" key="1">
    <source>
        <dbReference type="ARBA" id="ARBA00022801"/>
    </source>
</evidence>
<evidence type="ECO:0000259" key="6">
    <source>
        <dbReference type="PROSITE" id="PS51173"/>
    </source>
</evidence>
<dbReference type="GO" id="GO:0004553">
    <property type="term" value="F:hydrolase activity, hydrolyzing O-glycosyl compounds"/>
    <property type="evidence" value="ECO:0007669"/>
    <property type="project" value="InterPro"/>
</dbReference>
<feature type="domain" description="CBM6" evidence="7">
    <location>
        <begin position="577"/>
        <end position="709"/>
    </location>
</feature>
<dbReference type="InterPro" id="IPR005084">
    <property type="entry name" value="CBM6"/>
</dbReference>
<dbReference type="SUPFAM" id="SSF49384">
    <property type="entry name" value="Carbohydrate-binding domain"/>
    <property type="match status" value="1"/>
</dbReference>
<keyword evidence="1" id="KW-0378">Hydrolase</keyword>
<dbReference type="InterPro" id="IPR012291">
    <property type="entry name" value="CBM2_carb-bd_dom_sf"/>
</dbReference>
<evidence type="ECO:0000313" key="9">
    <source>
        <dbReference type="Proteomes" id="UP000482960"/>
    </source>
</evidence>
<name>A0A6V8LDA4_9ACTN</name>
<dbReference type="InterPro" id="IPR008965">
    <property type="entry name" value="CBM2/CBM3_carb-bd_dom_sf"/>
</dbReference>
<feature type="compositionally biased region" description="Low complexity" evidence="4">
    <location>
        <begin position="134"/>
        <end position="167"/>
    </location>
</feature>
<evidence type="ECO:0000256" key="3">
    <source>
        <dbReference type="ARBA" id="ARBA00023326"/>
    </source>
</evidence>
<dbReference type="InterPro" id="IPR008979">
    <property type="entry name" value="Galactose-bd-like_sf"/>
</dbReference>
<evidence type="ECO:0008006" key="10">
    <source>
        <dbReference type="Google" id="ProtNLM"/>
    </source>
</evidence>
<dbReference type="PROSITE" id="PS51173">
    <property type="entry name" value="CBM2"/>
    <property type="match status" value="1"/>
</dbReference>
<dbReference type="Gene3D" id="3.20.20.80">
    <property type="entry name" value="Glycosidases"/>
    <property type="match status" value="1"/>
</dbReference>
<dbReference type="Gene3D" id="2.60.120.260">
    <property type="entry name" value="Galactose-binding domain-like"/>
    <property type="match status" value="1"/>
</dbReference>
<dbReference type="EMBL" id="BLPG01000001">
    <property type="protein sequence ID" value="GFJ92569.1"/>
    <property type="molecule type" value="Genomic_DNA"/>
</dbReference>
<dbReference type="GO" id="GO:0030247">
    <property type="term" value="F:polysaccharide binding"/>
    <property type="evidence" value="ECO:0007669"/>
    <property type="project" value="UniProtKB-UniRule"/>
</dbReference>
<sequence length="709" mass="74109">MRRQTIALAVTGLVTVSLPVLVIGQAQAAAGCRATYAVTSQWPGGFGASVNLTNLGDPVTSWRLTWSFPAGQAVTQGWNGTFTQSGADVTVVNVSWNGSLGTGATVGVGFNGSWNNSTNPPPASFAMNGTVCTGSPTTPTAGPTTGTTPTASPTASPTVVPTATGTPPQQPVGRVLTVAVGSPFRPVTHAAAGGLYALAENNRPADSMLLPLRLNKLVQPAPGVGQQPNGQPPGGDSLLIAPQADRVGAGQYIRMPDIYPNFPYQWVSWSDWLSKVDTMVTARLNATNVSNIAGWEIWNEPDWTWNTSAAGSFNEGWVRTYRQIRARDTVTPIVGPGTAGWQPSYMQSFLSYAKANNALPDVVVWHELNRTSASIAANVAAYRQMEASLGISPRPISINEYAWTDEVDVPGRVTNYIAKLERAGVADAERAFWYEYGTVNGLVVNNNQPTGTWWLYKWYGEMAGNMVATTPPSQSGLDGFAAYDSTRRIVHVALGDESGTNSVRLTGLGALGATARVTVESTPANGRFTAVTAPTAVSTGTYQISNGELVVVIPNMVAGSAYHVVVQPTSGVPAYQQRYEAENGSVFRAATLTNSAASNGGYVGGIANCCDARSGSYVDFVVNVPSARSYTMTARYANGGGSTATQGLAVNGGAWNVVSYPATAGSGQFGSVTATVSLNAGYNVIRLAKGAPRFAGGTGSVELDYIELA</sequence>
<dbReference type="InterPro" id="IPR018366">
    <property type="entry name" value="CBM2_CS"/>
</dbReference>
<organism evidence="8 9">
    <name type="scientific">Phytohabitans rumicis</name>
    <dbReference type="NCBI Taxonomy" id="1076125"/>
    <lineage>
        <taxon>Bacteria</taxon>
        <taxon>Bacillati</taxon>
        <taxon>Actinomycetota</taxon>
        <taxon>Actinomycetes</taxon>
        <taxon>Micromonosporales</taxon>
        <taxon>Micromonosporaceae</taxon>
    </lineage>
</organism>
<evidence type="ECO:0000259" key="7">
    <source>
        <dbReference type="PROSITE" id="PS51175"/>
    </source>
</evidence>
<proteinExistence type="predicted"/>
<dbReference type="PROSITE" id="PS51257">
    <property type="entry name" value="PROKAR_LIPOPROTEIN"/>
    <property type="match status" value="1"/>
</dbReference>
<dbReference type="InterPro" id="IPR017853">
    <property type="entry name" value="GH"/>
</dbReference>
<dbReference type="SMART" id="SM00637">
    <property type="entry name" value="CBD_II"/>
    <property type="match status" value="1"/>
</dbReference>
<reference evidence="8 9" key="2">
    <citation type="submission" date="2020-03" db="EMBL/GenBank/DDBJ databases">
        <authorList>
            <person name="Ichikawa N."/>
            <person name="Kimura A."/>
            <person name="Kitahashi Y."/>
            <person name="Uohara A."/>
        </authorList>
    </citation>
    <scope>NUCLEOTIDE SEQUENCE [LARGE SCALE GENOMIC DNA]</scope>
    <source>
        <strain evidence="8 9">NBRC 108638</strain>
    </source>
</reference>
<accession>A0A6V8LDA4</accession>
<keyword evidence="9" id="KW-1185">Reference proteome</keyword>
<dbReference type="SUPFAM" id="SSF49785">
    <property type="entry name" value="Galactose-binding domain-like"/>
    <property type="match status" value="1"/>
</dbReference>
<gene>
    <name evidence="8" type="ORF">Prum_062110</name>
</gene>